<proteinExistence type="predicted"/>
<keyword evidence="2" id="KW-1185">Reference proteome</keyword>
<evidence type="ECO:0000313" key="1">
    <source>
        <dbReference type="EMBL" id="GMN40337.1"/>
    </source>
</evidence>
<dbReference type="EMBL" id="BTGU01000011">
    <property type="protein sequence ID" value="GMN40337.1"/>
    <property type="molecule type" value="Genomic_DNA"/>
</dbReference>
<dbReference type="PROSITE" id="PS51257">
    <property type="entry name" value="PROKAR_LIPOPROTEIN"/>
    <property type="match status" value="1"/>
</dbReference>
<dbReference type="Proteomes" id="UP001187192">
    <property type="component" value="Unassembled WGS sequence"/>
</dbReference>
<protein>
    <submittedName>
        <fullName evidence="1">Uncharacterized protein</fullName>
    </submittedName>
</protein>
<accession>A0AA87ZU07</accession>
<comment type="caution">
    <text evidence="1">The sequence shown here is derived from an EMBL/GenBank/DDBJ whole genome shotgun (WGS) entry which is preliminary data.</text>
</comment>
<sequence length="131" mass="14141">MRTLKAMAASLVPSPMSTCSCSTPSRLSSKRSACRTLPQRLHQDLLTKEALELSRATGAYENPALKLGCPKLKELAWGSGLELVVDHGPMASVLEAELMAILTAIRLVHGRGWQHVRIKSALLVQLGLGEI</sequence>
<evidence type="ECO:0000313" key="2">
    <source>
        <dbReference type="Proteomes" id="UP001187192"/>
    </source>
</evidence>
<dbReference type="AlphaFoldDB" id="A0AA87ZU07"/>
<organism evidence="1 2">
    <name type="scientific">Ficus carica</name>
    <name type="common">Common fig</name>
    <dbReference type="NCBI Taxonomy" id="3494"/>
    <lineage>
        <taxon>Eukaryota</taxon>
        <taxon>Viridiplantae</taxon>
        <taxon>Streptophyta</taxon>
        <taxon>Embryophyta</taxon>
        <taxon>Tracheophyta</taxon>
        <taxon>Spermatophyta</taxon>
        <taxon>Magnoliopsida</taxon>
        <taxon>eudicotyledons</taxon>
        <taxon>Gunneridae</taxon>
        <taxon>Pentapetalae</taxon>
        <taxon>rosids</taxon>
        <taxon>fabids</taxon>
        <taxon>Rosales</taxon>
        <taxon>Moraceae</taxon>
        <taxon>Ficeae</taxon>
        <taxon>Ficus</taxon>
    </lineage>
</organism>
<name>A0AA87ZU07_FICCA</name>
<gene>
    <name evidence="1" type="ORF">TIFTF001_009559</name>
</gene>
<dbReference type="Gramene" id="FCD_00015218-RA">
    <property type="protein sequence ID" value="FCD_00015218-RA:cds"/>
    <property type="gene ID" value="FCD_00015218"/>
</dbReference>
<reference evidence="1" key="1">
    <citation type="submission" date="2023-07" db="EMBL/GenBank/DDBJ databases">
        <title>draft genome sequence of fig (Ficus carica).</title>
        <authorList>
            <person name="Takahashi T."/>
            <person name="Nishimura K."/>
        </authorList>
    </citation>
    <scope>NUCLEOTIDE SEQUENCE</scope>
</reference>